<sequence>MRKAMKPEEAEISWDNHVHLTDLDYADDIALLAESDSSFQKATLSPNQEATKIGLRISVEKSKVMKLGIKHIPININVGTTQLEN</sequence>
<reference evidence="1 2" key="1">
    <citation type="submission" date="2013-05" db="EMBL/GenBank/DDBJ databases">
        <title>Draft genome of the parasitic nematode Anyclostoma ceylanicum.</title>
        <authorList>
            <person name="Mitreva M."/>
        </authorList>
    </citation>
    <scope>NUCLEOTIDE SEQUENCE [LARGE SCALE GENOMIC DNA]</scope>
</reference>
<protein>
    <recommendedName>
        <fullName evidence="3">Reverse transcriptase domain-containing protein</fullName>
    </recommendedName>
</protein>
<accession>A0A0D6L3F8</accession>
<keyword evidence="2" id="KW-1185">Reference proteome</keyword>
<organism evidence="1 2">
    <name type="scientific">Ancylostoma ceylanicum</name>
    <dbReference type="NCBI Taxonomy" id="53326"/>
    <lineage>
        <taxon>Eukaryota</taxon>
        <taxon>Metazoa</taxon>
        <taxon>Ecdysozoa</taxon>
        <taxon>Nematoda</taxon>
        <taxon>Chromadorea</taxon>
        <taxon>Rhabditida</taxon>
        <taxon>Rhabditina</taxon>
        <taxon>Rhabditomorpha</taxon>
        <taxon>Strongyloidea</taxon>
        <taxon>Ancylostomatidae</taxon>
        <taxon>Ancylostomatinae</taxon>
        <taxon>Ancylostoma</taxon>
    </lineage>
</organism>
<name>A0A0D6L3F8_9BILA</name>
<evidence type="ECO:0000313" key="1">
    <source>
        <dbReference type="EMBL" id="EPB65280.1"/>
    </source>
</evidence>
<evidence type="ECO:0000313" key="2">
    <source>
        <dbReference type="Proteomes" id="UP000054495"/>
    </source>
</evidence>
<dbReference type="AlphaFoldDB" id="A0A0D6L3F8"/>
<evidence type="ECO:0008006" key="3">
    <source>
        <dbReference type="Google" id="ProtNLM"/>
    </source>
</evidence>
<dbReference type="EMBL" id="KE129405">
    <property type="protein sequence ID" value="EPB65280.1"/>
    <property type="molecule type" value="Genomic_DNA"/>
</dbReference>
<dbReference type="Proteomes" id="UP000054495">
    <property type="component" value="Unassembled WGS sequence"/>
</dbReference>
<gene>
    <name evidence="1" type="ORF">ANCCEY_15657</name>
</gene>
<feature type="non-terminal residue" evidence="1">
    <location>
        <position position="85"/>
    </location>
</feature>
<proteinExistence type="predicted"/>